<reference evidence="2 4" key="3">
    <citation type="submission" date="2019-07" db="EMBL/GenBank/DDBJ databases">
        <title>Whole genome shotgun sequence of Methylobacterium oxalidis NBRC 107715.</title>
        <authorList>
            <person name="Hosoyama A."/>
            <person name="Uohara A."/>
            <person name="Ohji S."/>
            <person name="Ichikawa N."/>
        </authorList>
    </citation>
    <scope>NUCLEOTIDE SEQUENCE [LARGE SCALE GENOMIC DNA]</scope>
    <source>
        <strain evidence="2 4">NBRC 107715</strain>
    </source>
</reference>
<evidence type="ECO:0000313" key="5">
    <source>
        <dbReference type="Proteomes" id="UP001156856"/>
    </source>
</evidence>
<sequence>MGQRGVRAGAARAACAVLLALGIAGPVAAGGYDPRILPAKPRYARNAACSDVTIAMPPATHRLPGSNRISPQPADIPVGQGDSAICFAYATADMISQRVGRAVSPLDVASKFYFADPARLPEIRDPRIRAHLRAHPTYRADIDWSRNATDISRDGNPQAQPYFDKLEGGEEDAAALLYNLGGLCAERDLPSHEGYAHFTRTFAALRYGAPVRAPNQCFRSVGATVDRLRSRRADAVNAAWLARVETLCRREPSPVPLLPVSFRVASNQLEFMEMLEAGRAPSASTVSRMLAMVDYALDHGRAPTVGYSWYVLEERDPKDPDVAADHSSAIVARRRTARGCQYRVQDNTGEYCARMREGIRERCDNGRIWLWEEELKRTLYSVIYLR</sequence>
<organism evidence="2 4">
    <name type="scientific">Methylobacterium oxalidis</name>
    <dbReference type="NCBI Taxonomy" id="944322"/>
    <lineage>
        <taxon>Bacteria</taxon>
        <taxon>Pseudomonadati</taxon>
        <taxon>Pseudomonadota</taxon>
        <taxon>Alphaproteobacteria</taxon>
        <taxon>Hyphomicrobiales</taxon>
        <taxon>Methylobacteriaceae</taxon>
        <taxon>Methylobacterium</taxon>
    </lineage>
</organism>
<dbReference type="Proteomes" id="UP000321960">
    <property type="component" value="Unassembled WGS sequence"/>
</dbReference>
<dbReference type="Proteomes" id="UP001156856">
    <property type="component" value="Unassembled WGS sequence"/>
</dbReference>
<feature type="signal peptide" evidence="1">
    <location>
        <begin position="1"/>
        <end position="29"/>
    </location>
</feature>
<evidence type="ECO:0000313" key="2">
    <source>
        <dbReference type="EMBL" id="GEP03155.1"/>
    </source>
</evidence>
<dbReference type="EMBL" id="BJZU01000017">
    <property type="protein sequence ID" value="GEP03155.1"/>
    <property type="molecule type" value="Genomic_DNA"/>
</dbReference>
<reference evidence="3" key="4">
    <citation type="submission" date="2023-01" db="EMBL/GenBank/DDBJ databases">
        <title>Draft genome sequence of Methylobacterium oxalidis strain NBRC 107715.</title>
        <authorList>
            <person name="Sun Q."/>
            <person name="Mori K."/>
        </authorList>
    </citation>
    <scope>NUCLEOTIDE SEQUENCE</scope>
    <source>
        <strain evidence="3">NBRC 107715</strain>
    </source>
</reference>
<keyword evidence="5" id="KW-1185">Reference proteome</keyword>
<feature type="chain" id="PRO_5021846263" description="Peptidase C1A papain C-terminal domain-containing protein" evidence="1">
    <location>
        <begin position="30"/>
        <end position="386"/>
    </location>
</feature>
<dbReference type="OrthoDB" id="7975939at2"/>
<evidence type="ECO:0000313" key="4">
    <source>
        <dbReference type="Proteomes" id="UP000321960"/>
    </source>
</evidence>
<dbReference type="EMBL" id="BSPK01000112">
    <property type="protein sequence ID" value="GLS67414.1"/>
    <property type="molecule type" value="Genomic_DNA"/>
</dbReference>
<reference evidence="3" key="1">
    <citation type="journal article" date="2014" name="Int. J. Syst. Evol. Microbiol.">
        <title>Complete genome of a new Firmicutes species belonging to the dominant human colonic microbiota ('Ruminococcus bicirculans') reveals two chromosomes and a selective capacity to utilize plant glucans.</title>
        <authorList>
            <consortium name="NISC Comparative Sequencing Program"/>
            <person name="Wegmann U."/>
            <person name="Louis P."/>
            <person name="Goesmann A."/>
            <person name="Henrissat B."/>
            <person name="Duncan S.H."/>
            <person name="Flint H.J."/>
        </authorList>
    </citation>
    <scope>NUCLEOTIDE SEQUENCE</scope>
    <source>
        <strain evidence="3">NBRC 107715</strain>
    </source>
</reference>
<name>A0A512IZQ6_9HYPH</name>
<accession>A0A512IZQ6</accession>
<proteinExistence type="predicted"/>
<reference evidence="5" key="2">
    <citation type="journal article" date="2019" name="Int. J. Syst. Evol. Microbiol.">
        <title>The Global Catalogue of Microorganisms (GCM) 10K type strain sequencing project: providing services to taxonomists for standard genome sequencing and annotation.</title>
        <authorList>
            <consortium name="The Broad Institute Genomics Platform"/>
            <consortium name="The Broad Institute Genome Sequencing Center for Infectious Disease"/>
            <person name="Wu L."/>
            <person name="Ma J."/>
        </authorList>
    </citation>
    <scope>NUCLEOTIDE SEQUENCE [LARGE SCALE GENOMIC DNA]</scope>
    <source>
        <strain evidence="5">NBRC 107715</strain>
    </source>
</reference>
<keyword evidence="1" id="KW-0732">Signal</keyword>
<evidence type="ECO:0000256" key="1">
    <source>
        <dbReference type="SAM" id="SignalP"/>
    </source>
</evidence>
<comment type="caution">
    <text evidence="2">The sequence shown here is derived from an EMBL/GenBank/DDBJ whole genome shotgun (WGS) entry which is preliminary data.</text>
</comment>
<evidence type="ECO:0008006" key="6">
    <source>
        <dbReference type="Google" id="ProtNLM"/>
    </source>
</evidence>
<evidence type="ECO:0000313" key="3">
    <source>
        <dbReference type="EMBL" id="GLS67414.1"/>
    </source>
</evidence>
<protein>
    <recommendedName>
        <fullName evidence="6">Peptidase C1A papain C-terminal domain-containing protein</fullName>
    </recommendedName>
</protein>
<gene>
    <name evidence="3" type="ORF">GCM10007888_57980</name>
    <name evidence="2" type="ORF">MOX02_11930</name>
</gene>
<dbReference type="AlphaFoldDB" id="A0A512IZQ6"/>